<protein>
    <submittedName>
        <fullName evidence="1">Uncharacterized protein</fullName>
    </submittedName>
</protein>
<accession>A0A0H5M097</accession>
<dbReference type="RefSeq" id="WP_032820011.1">
    <property type="nucleotide sequence ID" value="NZ_CWJI01000018.1"/>
</dbReference>
<evidence type="ECO:0000313" key="2">
    <source>
        <dbReference type="Proteomes" id="UP000043316"/>
    </source>
</evidence>
<name>A0A0H5M097_YERIN</name>
<sequence length="114" mass="13849">MLKLTEEQCTEVNKMEDDDFVRDTAQKLKKKYPVIKEPDDIFLARLRKALDYANTLQLSEKNVRRDFLRLEVFYPEFYQKPEVEKWLKTYNGYSADQRLKDFKHVVINRERRGL</sequence>
<organism evidence="1 2">
    <name type="scientific">Yersinia intermedia</name>
    <dbReference type="NCBI Taxonomy" id="631"/>
    <lineage>
        <taxon>Bacteria</taxon>
        <taxon>Pseudomonadati</taxon>
        <taxon>Pseudomonadota</taxon>
        <taxon>Gammaproteobacteria</taxon>
        <taxon>Enterobacterales</taxon>
        <taxon>Yersiniaceae</taxon>
        <taxon>Yersinia</taxon>
    </lineage>
</organism>
<dbReference type="EMBL" id="CWJI01000018">
    <property type="protein sequence ID" value="CRY56878.1"/>
    <property type="molecule type" value="Genomic_DNA"/>
</dbReference>
<dbReference type="GeneID" id="61906612"/>
<evidence type="ECO:0000313" key="1">
    <source>
        <dbReference type="EMBL" id="CRY56878.1"/>
    </source>
</evidence>
<dbReference type="Proteomes" id="UP000043316">
    <property type="component" value="Unassembled WGS sequence"/>
</dbReference>
<proteinExistence type="predicted"/>
<gene>
    <name evidence="1" type="ORF">ERS008476_03925</name>
</gene>
<dbReference type="AlphaFoldDB" id="A0A0H5M097"/>
<reference evidence="2" key="1">
    <citation type="submission" date="2015-03" db="EMBL/GenBank/DDBJ databases">
        <authorList>
            <consortium name="Pathogen Informatics"/>
        </authorList>
    </citation>
    <scope>NUCLEOTIDE SEQUENCE [LARGE SCALE GENOMIC DNA]</scope>
    <source>
        <strain evidence="2">R148</strain>
    </source>
</reference>